<dbReference type="EMBL" id="VULO01000017">
    <property type="protein sequence ID" value="MSS85398.1"/>
    <property type="molecule type" value="Genomic_DNA"/>
</dbReference>
<reference evidence="4 5" key="1">
    <citation type="submission" date="2019-08" db="EMBL/GenBank/DDBJ databases">
        <title>In-depth cultivation of the pig gut microbiome towards novel bacterial diversity and tailored functional studies.</title>
        <authorList>
            <person name="Wylensek D."/>
            <person name="Hitch T.C.A."/>
            <person name="Clavel T."/>
        </authorList>
    </citation>
    <scope>NUCLEOTIDE SEQUENCE [LARGE SCALE GENOMIC DNA]</scope>
    <source>
        <strain evidence="4 5">WB03_NA08</strain>
    </source>
</reference>
<comment type="caution">
    <text evidence="4">The sequence shown here is derived from an EMBL/GenBank/DDBJ whole genome shotgun (WGS) entry which is preliminary data.</text>
</comment>
<feature type="transmembrane region" description="Helical" evidence="1">
    <location>
        <begin position="276"/>
        <end position="292"/>
    </location>
</feature>
<dbReference type="GO" id="GO:0016747">
    <property type="term" value="F:acyltransferase activity, transferring groups other than amino-acyl groups"/>
    <property type="evidence" value="ECO:0007669"/>
    <property type="project" value="InterPro"/>
</dbReference>
<evidence type="ECO:0000259" key="2">
    <source>
        <dbReference type="Pfam" id="PF01757"/>
    </source>
</evidence>
<dbReference type="GO" id="GO:0009103">
    <property type="term" value="P:lipopolysaccharide biosynthetic process"/>
    <property type="evidence" value="ECO:0007669"/>
    <property type="project" value="TreeGrafter"/>
</dbReference>
<dbReference type="Proteomes" id="UP000470875">
    <property type="component" value="Unassembled WGS sequence"/>
</dbReference>
<feature type="transmembrane region" description="Helical" evidence="1">
    <location>
        <begin position="193"/>
        <end position="213"/>
    </location>
</feature>
<feature type="domain" description="SGNH" evidence="3">
    <location>
        <begin position="466"/>
        <end position="677"/>
    </location>
</feature>
<evidence type="ECO:0000256" key="1">
    <source>
        <dbReference type="SAM" id="Phobius"/>
    </source>
</evidence>
<feature type="domain" description="Acyltransferase 3" evidence="2">
    <location>
        <begin position="31"/>
        <end position="357"/>
    </location>
</feature>
<organism evidence="4 5">
    <name type="scientific">Scrofimicrobium canadense</name>
    <dbReference type="NCBI Taxonomy" id="2652290"/>
    <lineage>
        <taxon>Bacteria</taxon>
        <taxon>Bacillati</taxon>
        <taxon>Actinomycetota</taxon>
        <taxon>Actinomycetes</taxon>
        <taxon>Actinomycetales</taxon>
        <taxon>Actinomycetaceae</taxon>
        <taxon>Scrofimicrobium</taxon>
    </lineage>
</organism>
<dbReference type="AlphaFoldDB" id="A0A6N7WB47"/>
<dbReference type="PANTHER" id="PTHR23028">
    <property type="entry name" value="ACETYLTRANSFERASE"/>
    <property type="match status" value="1"/>
</dbReference>
<dbReference type="Pfam" id="PF19040">
    <property type="entry name" value="SGNH"/>
    <property type="match status" value="1"/>
</dbReference>
<dbReference type="RefSeq" id="WP_154546645.1">
    <property type="nucleotide sequence ID" value="NZ_VULO01000017.1"/>
</dbReference>
<protein>
    <submittedName>
        <fullName evidence="4">Acyltransferase</fullName>
    </submittedName>
</protein>
<dbReference type="GO" id="GO:0016020">
    <property type="term" value="C:membrane"/>
    <property type="evidence" value="ECO:0007669"/>
    <property type="project" value="TreeGrafter"/>
</dbReference>
<evidence type="ECO:0000259" key="3">
    <source>
        <dbReference type="Pfam" id="PF19040"/>
    </source>
</evidence>
<sequence length="685" mass="75765">MSDVTAAVPAKGTTGPIGFTATSPAIRRRLDIQGLRAVCMLQVLFYHAWTIGSPIGVDSFIMISAFLMTSSFVRRSERGTMPNFLERWAHTFKRLLPPLTLIVLTTLGAVFFLFPATRWKEMVTQAFASQTYWENWRLVEVAADYYAADHSLQSPFQHLWSMSMQGQMFLAWPVIMTLCVLLAKAVKIPIRATVATAFGLVTVMSLAWLLLLAPSDGSIYFDTRARIWEFAFGSMIAALAPYIRLPRGVAQFLAWAGFAVLIAFCLIPIGTYPGPMAFFPMGAVSLILLFSSEEDKRGTGRTLAWKPLVWLGNISYAVYLVHWPLFIFYLTFMGYDRLSVKSGLSLIALSLGIGYLVTRFLDDPLRSWKWANRAMRNKWTVVVLSLIVGLLPIGAAHIILEKQANDFADSVSSVDHPGAAAIGSVQLNRYEQTPIPGPLSLGEEWLSYPDGCNPLYQQVFPEPAKGQSCTKYGQGSEKHVLIVGDSHAEQNLLPVFSEMADTDDELSAEAILTGGCSTTMPRGDENWCDKRNRGIIDYIEAASPDYVALVATRVSADSPEEELLPGIEDLIQHLTDRGITVLAFRDNLRSEENLYECSAERPADQLMGGCLLDQNQYLAATNPALELEGPNVHVFDATDLLCIEGTCPTIMGNVHIYLDDNHLTKAYSQTMAPIMAQRVREALGN</sequence>
<dbReference type="Pfam" id="PF01757">
    <property type="entry name" value="Acyl_transf_3"/>
    <property type="match status" value="1"/>
</dbReference>
<feature type="transmembrane region" description="Helical" evidence="1">
    <location>
        <begin position="169"/>
        <end position="186"/>
    </location>
</feature>
<evidence type="ECO:0000313" key="4">
    <source>
        <dbReference type="EMBL" id="MSS85398.1"/>
    </source>
</evidence>
<proteinExistence type="predicted"/>
<keyword evidence="1" id="KW-0812">Transmembrane</keyword>
<feature type="transmembrane region" description="Helical" evidence="1">
    <location>
        <begin position="95"/>
        <end position="114"/>
    </location>
</feature>
<dbReference type="InterPro" id="IPR043968">
    <property type="entry name" value="SGNH"/>
</dbReference>
<dbReference type="InterPro" id="IPR050879">
    <property type="entry name" value="Acyltransferase_3"/>
</dbReference>
<feature type="transmembrane region" description="Helical" evidence="1">
    <location>
        <begin position="55"/>
        <end position="74"/>
    </location>
</feature>
<gene>
    <name evidence="4" type="ORF">FYJ24_11720</name>
</gene>
<keyword evidence="5" id="KW-1185">Reference proteome</keyword>
<keyword evidence="1" id="KW-1133">Transmembrane helix</keyword>
<keyword evidence="1" id="KW-0472">Membrane</keyword>
<feature type="transmembrane region" description="Helical" evidence="1">
    <location>
        <begin position="379"/>
        <end position="400"/>
    </location>
</feature>
<feature type="transmembrane region" description="Helical" evidence="1">
    <location>
        <begin position="225"/>
        <end position="245"/>
    </location>
</feature>
<keyword evidence="4" id="KW-0808">Transferase</keyword>
<name>A0A6N7WB47_9ACTO</name>
<feature type="transmembrane region" description="Helical" evidence="1">
    <location>
        <begin position="313"/>
        <end position="332"/>
    </location>
</feature>
<feature type="transmembrane region" description="Helical" evidence="1">
    <location>
        <begin position="338"/>
        <end position="358"/>
    </location>
</feature>
<keyword evidence="4" id="KW-0012">Acyltransferase</keyword>
<feature type="transmembrane region" description="Helical" evidence="1">
    <location>
        <begin position="252"/>
        <end position="270"/>
    </location>
</feature>
<accession>A0A6N7WB47</accession>
<dbReference type="InterPro" id="IPR002656">
    <property type="entry name" value="Acyl_transf_3_dom"/>
</dbReference>
<dbReference type="PANTHER" id="PTHR23028:SF53">
    <property type="entry name" value="ACYL_TRANSF_3 DOMAIN-CONTAINING PROTEIN"/>
    <property type="match status" value="1"/>
</dbReference>
<evidence type="ECO:0000313" key="5">
    <source>
        <dbReference type="Proteomes" id="UP000470875"/>
    </source>
</evidence>